<dbReference type="Pfam" id="PF07690">
    <property type="entry name" value="MFS_1"/>
    <property type="match status" value="2"/>
</dbReference>
<keyword evidence="7 14" id="KW-1133">Transmembrane helix</keyword>
<dbReference type="FunFam" id="1.20.1250.20:FF:000060">
    <property type="entry name" value="Solute carrier family 17 member 3"/>
    <property type="match status" value="2"/>
</dbReference>
<dbReference type="AlphaFoldDB" id="G5C0U7"/>
<accession>G5C0U7</accession>
<evidence type="ECO:0000256" key="12">
    <source>
        <dbReference type="ARBA" id="ARBA00023201"/>
    </source>
</evidence>
<evidence type="ECO:0000256" key="5">
    <source>
        <dbReference type="ARBA" id="ARBA00022692"/>
    </source>
</evidence>
<feature type="transmembrane region" description="Helical" evidence="14">
    <location>
        <begin position="507"/>
        <end position="530"/>
    </location>
</feature>
<dbReference type="CDD" id="cd17318">
    <property type="entry name" value="MFS_SLC17"/>
    <property type="match status" value="1"/>
</dbReference>
<dbReference type="FunCoup" id="G5C0U7">
    <property type="interactions" value="15"/>
</dbReference>
<reference evidence="16 17" key="1">
    <citation type="journal article" date="2011" name="Nature">
        <title>Genome sequencing reveals insights into physiology and longevity of the naked mole rat.</title>
        <authorList>
            <person name="Kim E.B."/>
            <person name="Fang X."/>
            <person name="Fushan A.A."/>
            <person name="Huang Z."/>
            <person name="Lobanov A.V."/>
            <person name="Han L."/>
            <person name="Marino S.M."/>
            <person name="Sun X."/>
            <person name="Turanov A.A."/>
            <person name="Yang P."/>
            <person name="Yim S.H."/>
            <person name="Zhao X."/>
            <person name="Kasaikina M.V."/>
            <person name="Stoletzki N."/>
            <person name="Peng C."/>
            <person name="Polak P."/>
            <person name="Xiong Z."/>
            <person name="Kiezun A."/>
            <person name="Zhu Y."/>
            <person name="Chen Y."/>
            <person name="Kryukov G.V."/>
            <person name="Zhang Q."/>
            <person name="Peshkin L."/>
            <person name="Yang L."/>
            <person name="Bronson R.T."/>
            <person name="Buffenstein R."/>
            <person name="Wang B."/>
            <person name="Han C."/>
            <person name="Li Q."/>
            <person name="Chen L."/>
            <person name="Zhao W."/>
            <person name="Sunyaev S.R."/>
            <person name="Park T.J."/>
            <person name="Zhang G."/>
            <person name="Wang J."/>
            <person name="Gladyshev V.N."/>
        </authorList>
    </citation>
    <scope>NUCLEOTIDE SEQUENCE [LARGE SCALE GENOMIC DNA]</scope>
</reference>
<comment type="catalytic activity">
    <reaction evidence="13">
        <text>3 Na(+)(out) + phosphate(out) = 3 Na(+)(in) + phosphate(in)</text>
        <dbReference type="Rhea" id="RHEA:71255"/>
        <dbReference type="ChEBI" id="CHEBI:29101"/>
        <dbReference type="ChEBI" id="CHEBI:43474"/>
    </reaction>
</comment>
<feature type="transmembrane region" description="Helical" evidence="14">
    <location>
        <begin position="584"/>
        <end position="603"/>
    </location>
</feature>
<evidence type="ECO:0000256" key="7">
    <source>
        <dbReference type="ARBA" id="ARBA00022989"/>
    </source>
</evidence>
<dbReference type="GO" id="GO:0044341">
    <property type="term" value="P:sodium-dependent phosphate transport"/>
    <property type="evidence" value="ECO:0007669"/>
    <property type="project" value="TreeGrafter"/>
</dbReference>
<dbReference type="Gene3D" id="1.20.1250.20">
    <property type="entry name" value="MFS general substrate transporter like domains"/>
    <property type="match status" value="3"/>
</dbReference>
<dbReference type="InterPro" id="IPR011701">
    <property type="entry name" value="MFS"/>
</dbReference>
<evidence type="ECO:0000259" key="15">
    <source>
        <dbReference type="PROSITE" id="PS50850"/>
    </source>
</evidence>
<keyword evidence="12" id="KW-0739">Sodium transport</keyword>
<dbReference type="Proteomes" id="UP000006813">
    <property type="component" value="Unassembled WGS sequence"/>
</dbReference>
<evidence type="ECO:0000313" key="16">
    <source>
        <dbReference type="EMBL" id="EHB15158.1"/>
    </source>
</evidence>
<evidence type="ECO:0000256" key="2">
    <source>
        <dbReference type="ARBA" id="ARBA00008586"/>
    </source>
</evidence>
<feature type="domain" description="Major facilitator superfamily (MFS) profile" evidence="15">
    <location>
        <begin position="243"/>
        <end position="702"/>
    </location>
</feature>
<sequence length="714" mass="77309">MLAQFKLSIWVKASPGEKKTTMATRADVKDAGGNVTTDDDSHPAKDQSCRKGFCSVRYGLALILHLCNFSIYTQQMNLSIAITAMVNHTEASSQPNSSTEQPSMDSLGSWNETLKEAKALAPVYDWSPEIQGVLLSSLNYGSFLAPIPTGYVAGIFGAKYVVGVGLFVSSVLTLFLPLAADAGLALLIVFRVIQGIAQVMVLTGQYSIWVRWAPPLERSQLTTLAGSGNWYPNLIFIHPSCFCSVRYGLALILHLCNFSIYTQQMNLSIAITAMVNHTEASSQPNSSTEQPSMDSLGSWNETLKEAKALAPVYDWSPEIQGVLLSSLNYGSFLAPIPTGYVAGIFGAKYVVGVGLFVSSVLTLFLPLAADAGLALLIVFRVIQGIAQVMVLTGQYSIWVRWAPPLERSQLTTLAGSGSLLGTFVVLLVGGLLCQTIGWPYIFYIFGILCLGGIGCACCLLWFPLVYNDPGSHPFISTSEKRFIVCSLAQQDCSPGWSLPIKAMIKSLPLWAIVVSYFCEYWLFNTIMAYTPTYISSVLQASPKDSGILSALPFLVGCISIVLGGLLADFLLSRKVLRLIIIRKVFSATGVFFSSMFLVPLPWVRSSQGATMAFLVLSAASSSFCESGALVNFLDIAPRYAGFLKGLLQVFAHISGAISPTVAGVFISQDSNAEFGWRNVFLVAAAIDIVGLIFYLIFARAEVQDWAKEEALTHF</sequence>
<evidence type="ECO:0000256" key="9">
    <source>
        <dbReference type="ARBA" id="ARBA00023065"/>
    </source>
</evidence>
<dbReference type="InterPro" id="IPR020846">
    <property type="entry name" value="MFS_dom"/>
</dbReference>
<dbReference type="eggNOG" id="KOG2532">
    <property type="taxonomic scope" value="Eukaryota"/>
</dbReference>
<feature type="transmembrane region" description="Helical" evidence="14">
    <location>
        <begin position="410"/>
        <end position="432"/>
    </location>
</feature>
<evidence type="ECO:0000256" key="4">
    <source>
        <dbReference type="ARBA" id="ARBA00022475"/>
    </source>
</evidence>
<dbReference type="GO" id="GO:0016324">
    <property type="term" value="C:apical plasma membrane"/>
    <property type="evidence" value="ECO:0007669"/>
    <property type="project" value="UniProtKB-SubCell"/>
</dbReference>
<feature type="transmembrane region" description="Helical" evidence="14">
    <location>
        <begin position="349"/>
        <end position="369"/>
    </location>
</feature>
<feature type="transmembrane region" description="Helical" evidence="14">
    <location>
        <begin position="438"/>
        <end position="462"/>
    </location>
</feature>
<dbReference type="PROSITE" id="PS50850">
    <property type="entry name" value="MFS"/>
    <property type="match status" value="1"/>
</dbReference>
<feature type="transmembrane region" description="Helical" evidence="14">
    <location>
        <begin position="609"/>
        <end position="633"/>
    </location>
</feature>
<protein>
    <submittedName>
        <fullName evidence="16">Putative small intestine sodium-dependent phosphate transport protein</fullName>
    </submittedName>
</protein>
<evidence type="ECO:0000256" key="8">
    <source>
        <dbReference type="ARBA" id="ARBA00023053"/>
    </source>
</evidence>
<dbReference type="PANTHER" id="PTHR11662">
    <property type="entry name" value="SOLUTE CARRIER FAMILY 17"/>
    <property type="match status" value="1"/>
</dbReference>
<keyword evidence="6" id="KW-0769">Symport</keyword>
<evidence type="ECO:0000256" key="1">
    <source>
        <dbReference type="ARBA" id="ARBA00004424"/>
    </source>
</evidence>
<evidence type="ECO:0000256" key="10">
    <source>
        <dbReference type="ARBA" id="ARBA00023136"/>
    </source>
</evidence>
<feature type="transmembrane region" description="Helical" evidence="14">
    <location>
        <begin position="645"/>
        <end position="666"/>
    </location>
</feature>
<gene>
    <name evidence="16" type="ORF">GW7_08389</name>
</gene>
<keyword evidence="4" id="KW-1003">Cell membrane</keyword>
<evidence type="ECO:0000256" key="13">
    <source>
        <dbReference type="ARBA" id="ARBA00035839"/>
    </source>
</evidence>
<dbReference type="InterPro" id="IPR036259">
    <property type="entry name" value="MFS_trans_sf"/>
</dbReference>
<proteinExistence type="inferred from homology"/>
<keyword evidence="10 14" id="KW-0472">Membrane</keyword>
<keyword evidence="11" id="KW-0325">Glycoprotein</keyword>
<evidence type="ECO:0000313" key="17">
    <source>
        <dbReference type="Proteomes" id="UP000006813"/>
    </source>
</evidence>
<dbReference type="GO" id="GO:0006820">
    <property type="term" value="P:monoatomic anion transport"/>
    <property type="evidence" value="ECO:0007669"/>
    <property type="project" value="TreeGrafter"/>
</dbReference>
<evidence type="ECO:0000256" key="14">
    <source>
        <dbReference type="SAM" id="Phobius"/>
    </source>
</evidence>
<dbReference type="GO" id="GO:0015293">
    <property type="term" value="F:symporter activity"/>
    <property type="evidence" value="ECO:0007669"/>
    <property type="project" value="UniProtKB-KW"/>
</dbReference>
<evidence type="ECO:0000256" key="11">
    <source>
        <dbReference type="ARBA" id="ARBA00023180"/>
    </source>
</evidence>
<dbReference type="STRING" id="10181.G5C0U7"/>
<dbReference type="SUPFAM" id="SSF103473">
    <property type="entry name" value="MFS general substrate transporter"/>
    <property type="match status" value="2"/>
</dbReference>
<name>G5C0U7_HETGA</name>
<comment type="subcellular location">
    <subcellularLocation>
        <location evidence="1">Apical cell membrane</location>
        <topology evidence="1">Multi-pass membrane protein</topology>
    </subcellularLocation>
</comment>
<feature type="transmembrane region" description="Helical" evidence="14">
    <location>
        <begin position="550"/>
        <end position="572"/>
    </location>
</feature>
<dbReference type="EMBL" id="JH172727">
    <property type="protein sequence ID" value="EHB15158.1"/>
    <property type="molecule type" value="Genomic_DNA"/>
</dbReference>
<dbReference type="FunFam" id="1.20.1250.20:FF:000003">
    <property type="entry name" value="Solute carrier family 17 member 3"/>
    <property type="match status" value="1"/>
</dbReference>
<dbReference type="InParanoid" id="G5C0U7"/>
<keyword evidence="9" id="KW-0406">Ion transport</keyword>
<keyword evidence="3" id="KW-0813">Transport</keyword>
<feature type="transmembrane region" description="Helical" evidence="14">
    <location>
        <begin position="678"/>
        <end position="697"/>
    </location>
</feature>
<dbReference type="PANTHER" id="PTHR11662:SF284">
    <property type="entry name" value="SMALL INTESTINE URATE EXPORTER-RELATED"/>
    <property type="match status" value="1"/>
</dbReference>
<feature type="transmembrane region" description="Helical" evidence="14">
    <location>
        <begin position="375"/>
        <end position="398"/>
    </location>
</feature>
<dbReference type="InterPro" id="IPR050382">
    <property type="entry name" value="MFS_Na/Anion_cotransporter"/>
</dbReference>
<keyword evidence="5 14" id="KW-0812">Transmembrane</keyword>
<comment type="similarity">
    <text evidence="2">Belongs to the major facilitator superfamily. Sodium/anion cotransporter family.</text>
</comment>
<evidence type="ECO:0000256" key="3">
    <source>
        <dbReference type="ARBA" id="ARBA00022448"/>
    </source>
</evidence>
<organism evidence="16 17">
    <name type="scientific">Heterocephalus glaber</name>
    <name type="common">Naked mole rat</name>
    <dbReference type="NCBI Taxonomy" id="10181"/>
    <lineage>
        <taxon>Eukaryota</taxon>
        <taxon>Metazoa</taxon>
        <taxon>Chordata</taxon>
        <taxon>Craniata</taxon>
        <taxon>Vertebrata</taxon>
        <taxon>Euteleostomi</taxon>
        <taxon>Mammalia</taxon>
        <taxon>Eutheria</taxon>
        <taxon>Euarchontoglires</taxon>
        <taxon>Glires</taxon>
        <taxon>Rodentia</taxon>
        <taxon>Hystricomorpha</taxon>
        <taxon>Bathyergidae</taxon>
        <taxon>Heterocephalus</taxon>
    </lineage>
</organism>
<evidence type="ECO:0000256" key="6">
    <source>
        <dbReference type="ARBA" id="ARBA00022847"/>
    </source>
</evidence>
<keyword evidence="8" id="KW-0915">Sodium</keyword>
<dbReference type="GO" id="GO:0006814">
    <property type="term" value="P:sodium ion transport"/>
    <property type="evidence" value="ECO:0007669"/>
    <property type="project" value="UniProtKB-KW"/>
</dbReference>